<evidence type="ECO:0000256" key="3">
    <source>
        <dbReference type="ARBA" id="ARBA00012438"/>
    </source>
</evidence>
<organism evidence="13 14">
    <name type="scientific">Ralstonia insidiosa</name>
    <dbReference type="NCBI Taxonomy" id="190721"/>
    <lineage>
        <taxon>Bacteria</taxon>
        <taxon>Pseudomonadati</taxon>
        <taxon>Pseudomonadota</taxon>
        <taxon>Betaproteobacteria</taxon>
        <taxon>Burkholderiales</taxon>
        <taxon>Burkholderiaceae</taxon>
        <taxon>Ralstonia</taxon>
    </lineage>
</organism>
<dbReference type="InterPro" id="IPR003661">
    <property type="entry name" value="HisK_dim/P_dom"/>
</dbReference>
<keyword evidence="8" id="KW-0418">Kinase</keyword>
<evidence type="ECO:0000256" key="12">
    <source>
        <dbReference type="ARBA" id="ARBA00023136"/>
    </source>
</evidence>
<keyword evidence="10" id="KW-1133">Transmembrane helix</keyword>
<dbReference type="PANTHER" id="PTHR45436">
    <property type="entry name" value="SENSOR HISTIDINE KINASE YKOH"/>
    <property type="match status" value="1"/>
</dbReference>
<proteinExistence type="predicted"/>
<dbReference type="InterPro" id="IPR036890">
    <property type="entry name" value="HATPase_C_sf"/>
</dbReference>
<dbReference type="InterPro" id="IPR003660">
    <property type="entry name" value="HAMP_dom"/>
</dbReference>
<reference evidence="14" key="1">
    <citation type="submission" date="2016-06" db="EMBL/GenBank/DDBJ databases">
        <authorList>
            <person name="Xu Y."/>
            <person name="Nagy A."/>
            <person name="Yan X."/>
            <person name="Kim S.W."/>
            <person name="Haley B."/>
            <person name="Liu N.T."/>
            <person name="Nou X."/>
        </authorList>
    </citation>
    <scope>NUCLEOTIDE SEQUENCE [LARGE SCALE GENOMIC DNA]</scope>
    <source>
        <strain evidence="14">ATCC 49129</strain>
    </source>
</reference>
<accession>A0A192A617</accession>
<dbReference type="Pfam" id="PF02518">
    <property type="entry name" value="HATPase_c"/>
    <property type="match status" value="1"/>
</dbReference>
<dbReference type="Proteomes" id="UP000078572">
    <property type="component" value="Chromosome 2"/>
</dbReference>
<dbReference type="SUPFAM" id="SSF47384">
    <property type="entry name" value="Homodimeric domain of signal transducing histidine kinase"/>
    <property type="match status" value="1"/>
</dbReference>
<keyword evidence="9" id="KW-0067">ATP-binding</keyword>
<evidence type="ECO:0000256" key="4">
    <source>
        <dbReference type="ARBA" id="ARBA00022553"/>
    </source>
</evidence>
<comment type="subcellular location">
    <subcellularLocation>
        <location evidence="2">Membrane</location>
        <topology evidence="2">Multi-pass membrane protein</topology>
    </subcellularLocation>
</comment>
<keyword evidence="4" id="KW-0597">Phosphoprotein</keyword>
<dbReference type="Gene3D" id="3.30.565.10">
    <property type="entry name" value="Histidine kinase-like ATPase, C-terminal domain"/>
    <property type="match status" value="1"/>
</dbReference>
<evidence type="ECO:0000256" key="2">
    <source>
        <dbReference type="ARBA" id="ARBA00004141"/>
    </source>
</evidence>
<keyword evidence="7" id="KW-0547">Nucleotide-binding</keyword>
<keyword evidence="11" id="KW-0902">Two-component regulatory system</keyword>
<keyword evidence="6" id="KW-0812">Transmembrane</keyword>
<dbReference type="GO" id="GO:0005886">
    <property type="term" value="C:plasma membrane"/>
    <property type="evidence" value="ECO:0007669"/>
    <property type="project" value="TreeGrafter"/>
</dbReference>
<evidence type="ECO:0000313" key="13">
    <source>
        <dbReference type="EMBL" id="ANJ75834.1"/>
    </source>
</evidence>
<keyword evidence="14" id="KW-1185">Reference proteome</keyword>
<sequence length="461" mass="51295">MKTIRGYLLAWLIGGMLLCTFIAGVLLYNVVRAENRQLFNNQLKHIAGSLLIHLPPLTTEPGKPGTDESDAPDDGIVVQVWDTSGKLIYTSRPALIFPRYPDDGLKTVPFRGERWRVYGEARSGQFVQVAQPIGVRKALGLRLIWLALAPFFVLVPMLAAIIWFTVHRGLSPLRRTAASIEQRGPNALEPVETLALPRELRPMVDALNSLMKRLERELIWRQEFTAEVAHELRSPLTTLKLQLQLAERVQTDEQRVKAFAKLHARLDRATHLVLQLLTLARHERGLQDEDMRPVDLAKLAHQVVADFVPLAESKDIALTLDTTGDVPSRVQGDEDGLRTLLSNVVDNAVRYTAPGGRVEVAALWKDDAPAWRVVDSGPGIPWQERLRVFDRFYRLVDAATVGSGLGLAIVKNIAERHHATVALSDNPAGHGLVVTVAFPPVDRKAAEFPFADTAARRYVQD</sequence>
<evidence type="ECO:0000256" key="10">
    <source>
        <dbReference type="ARBA" id="ARBA00022989"/>
    </source>
</evidence>
<protein>
    <recommendedName>
        <fullName evidence="3">histidine kinase</fullName>
        <ecNumber evidence="3">2.7.13.3</ecNumber>
    </recommendedName>
</protein>
<dbReference type="Pfam" id="PF00512">
    <property type="entry name" value="HisKA"/>
    <property type="match status" value="1"/>
</dbReference>
<dbReference type="GO" id="GO:0000155">
    <property type="term" value="F:phosphorelay sensor kinase activity"/>
    <property type="evidence" value="ECO:0007669"/>
    <property type="project" value="InterPro"/>
</dbReference>
<dbReference type="InterPro" id="IPR004358">
    <property type="entry name" value="Sig_transdc_His_kin-like_C"/>
</dbReference>
<dbReference type="AlphaFoldDB" id="A0A192A617"/>
<dbReference type="PROSITE" id="PS50109">
    <property type="entry name" value="HIS_KIN"/>
    <property type="match status" value="1"/>
</dbReference>
<dbReference type="PRINTS" id="PR00344">
    <property type="entry name" value="BCTRLSENSOR"/>
</dbReference>
<dbReference type="InterPro" id="IPR003594">
    <property type="entry name" value="HATPase_dom"/>
</dbReference>
<keyword evidence="12" id="KW-0472">Membrane</keyword>
<dbReference type="STRING" id="190721.ACS15_5561"/>
<dbReference type="SUPFAM" id="SSF55874">
    <property type="entry name" value="ATPase domain of HSP90 chaperone/DNA topoisomerase II/histidine kinase"/>
    <property type="match status" value="1"/>
</dbReference>
<dbReference type="InterPro" id="IPR050428">
    <property type="entry name" value="TCS_sensor_his_kinase"/>
</dbReference>
<dbReference type="PROSITE" id="PS50885">
    <property type="entry name" value="HAMP"/>
    <property type="match status" value="1"/>
</dbReference>
<dbReference type="CDD" id="cd00082">
    <property type="entry name" value="HisKA"/>
    <property type="match status" value="1"/>
</dbReference>
<evidence type="ECO:0000256" key="11">
    <source>
        <dbReference type="ARBA" id="ARBA00023012"/>
    </source>
</evidence>
<name>A0A192A617_9RALS</name>
<dbReference type="GO" id="GO:0005524">
    <property type="term" value="F:ATP binding"/>
    <property type="evidence" value="ECO:0007669"/>
    <property type="project" value="UniProtKB-KW"/>
</dbReference>
<dbReference type="InterPro" id="IPR036097">
    <property type="entry name" value="HisK_dim/P_sf"/>
</dbReference>
<evidence type="ECO:0000256" key="6">
    <source>
        <dbReference type="ARBA" id="ARBA00022692"/>
    </source>
</evidence>
<dbReference type="InterPro" id="IPR005467">
    <property type="entry name" value="His_kinase_dom"/>
</dbReference>
<evidence type="ECO:0000256" key="5">
    <source>
        <dbReference type="ARBA" id="ARBA00022679"/>
    </source>
</evidence>
<dbReference type="EC" id="2.7.13.3" evidence="3"/>
<dbReference type="RefSeq" id="WP_064808686.1">
    <property type="nucleotide sequence ID" value="NZ_CP016023.1"/>
</dbReference>
<comment type="catalytic activity">
    <reaction evidence="1">
        <text>ATP + protein L-histidine = ADP + protein N-phospho-L-histidine.</text>
        <dbReference type="EC" id="2.7.13.3"/>
    </reaction>
</comment>
<dbReference type="OrthoDB" id="8554694at2"/>
<evidence type="ECO:0000256" key="7">
    <source>
        <dbReference type="ARBA" id="ARBA00022741"/>
    </source>
</evidence>
<dbReference type="Gene3D" id="1.10.287.130">
    <property type="match status" value="1"/>
</dbReference>
<evidence type="ECO:0000256" key="9">
    <source>
        <dbReference type="ARBA" id="ARBA00022840"/>
    </source>
</evidence>
<dbReference type="SMART" id="SM00387">
    <property type="entry name" value="HATPase_c"/>
    <property type="match status" value="1"/>
</dbReference>
<dbReference type="SMART" id="SM00388">
    <property type="entry name" value="HisKA"/>
    <property type="match status" value="1"/>
</dbReference>
<keyword evidence="5" id="KW-0808">Transferase</keyword>
<dbReference type="GeneID" id="61529418"/>
<gene>
    <name evidence="13" type="ORF">A9Y76_25565</name>
</gene>
<evidence type="ECO:0000256" key="8">
    <source>
        <dbReference type="ARBA" id="ARBA00022777"/>
    </source>
</evidence>
<evidence type="ECO:0000313" key="14">
    <source>
        <dbReference type="Proteomes" id="UP000078572"/>
    </source>
</evidence>
<dbReference type="EMBL" id="CP016023">
    <property type="protein sequence ID" value="ANJ75834.1"/>
    <property type="molecule type" value="Genomic_DNA"/>
</dbReference>
<dbReference type="PANTHER" id="PTHR45436:SF14">
    <property type="entry name" value="SENSOR PROTEIN QSEC"/>
    <property type="match status" value="1"/>
</dbReference>
<evidence type="ECO:0000256" key="1">
    <source>
        <dbReference type="ARBA" id="ARBA00000085"/>
    </source>
</evidence>